<dbReference type="Pfam" id="PF19739">
    <property type="entry name" value="DUF6228"/>
    <property type="match status" value="1"/>
</dbReference>
<dbReference type="InterPro" id="IPR046196">
    <property type="entry name" value="DUF6228"/>
</dbReference>
<evidence type="ECO:0000313" key="1">
    <source>
        <dbReference type="EMBL" id="MBJ2139050.1"/>
    </source>
</evidence>
<dbReference type="EMBL" id="JAEILT010000074">
    <property type="protein sequence ID" value="MBJ2139050.1"/>
    <property type="molecule type" value="Genomic_DNA"/>
</dbReference>
<protein>
    <submittedName>
        <fullName evidence="1">Uncharacterized protein</fullName>
    </submittedName>
</protein>
<organism evidence="1 2">
    <name type="scientific">Paraglaciecola chathamensis</name>
    <dbReference type="NCBI Taxonomy" id="368405"/>
    <lineage>
        <taxon>Bacteria</taxon>
        <taxon>Pseudomonadati</taxon>
        <taxon>Pseudomonadota</taxon>
        <taxon>Gammaproteobacteria</taxon>
        <taxon>Alteromonadales</taxon>
        <taxon>Alteromonadaceae</taxon>
        <taxon>Paraglaciecola</taxon>
    </lineage>
</organism>
<dbReference type="RefSeq" id="WP_198826200.1">
    <property type="nucleotide sequence ID" value="NZ_JAEILT010000074.1"/>
</dbReference>
<name>A0ABS0WKR1_9ALTE</name>
<sequence>MKITSENEISVEFHSPELNSEGGLEYYSLSLCGRAMTSTIRVCNSPYGESPSDYIAVLANNWQGWEGEKDWAALEGEYIMSAKADNTGHITLTIKVWSGNWEPFWSSEVAMIIEAGQLESIAREFKAFLYPNCCSTGCGFAPRG</sequence>
<proteinExistence type="predicted"/>
<gene>
    <name evidence="1" type="ORF">JEU11_21660</name>
</gene>
<comment type="caution">
    <text evidence="1">The sequence shown here is derived from an EMBL/GenBank/DDBJ whole genome shotgun (WGS) entry which is preliminary data.</text>
</comment>
<evidence type="ECO:0000313" key="2">
    <source>
        <dbReference type="Proteomes" id="UP000649232"/>
    </source>
</evidence>
<dbReference type="Proteomes" id="UP000649232">
    <property type="component" value="Unassembled WGS sequence"/>
</dbReference>
<accession>A0ABS0WKR1</accession>
<reference evidence="1 2" key="1">
    <citation type="submission" date="2020-12" db="EMBL/GenBank/DDBJ databases">
        <title>Draft genome sequences of nine environmental bacterial isolates colonizing plastic.</title>
        <authorList>
            <person name="Borre I."/>
            <person name="Sonnenschein E.C."/>
        </authorList>
    </citation>
    <scope>NUCLEOTIDE SEQUENCE [LARGE SCALE GENOMIC DNA]</scope>
    <source>
        <strain evidence="1 2">IB30</strain>
    </source>
</reference>